<evidence type="ECO:0000256" key="1">
    <source>
        <dbReference type="ARBA" id="ARBA00022598"/>
    </source>
</evidence>
<evidence type="ECO:0000256" key="2">
    <source>
        <dbReference type="SAM" id="Phobius"/>
    </source>
</evidence>
<dbReference type="Gene3D" id="3.40.50.980">
    <property type="match status" value="1"/>
</dbReference>
<keyword evidence="1 5" id="KW-0436">Ligase</keyword>
<dbReference type="GO" id="GO:0005524">
    <property type="term" value="F:ATP binding"/>
    <property type="evidence" value="ECO:0007669"/>
    <property type="project" value="InterPro"/>
</dbReference>
<feature type="domain" description="AMP-dependent synthetase/ligase" evidence="3">
    <location>
        <begin position="30"/>
        <end position="390"/>
    </location>
</feature>
<dbReference type="InterPro" id="IPR000873">
    <property type="entry name" value="AMP-dep_synth/lig_dom"/>
</dbReference>
<proteinExistence type="predicted"/>
<dbReference type="Gene3D" id="2.30.38.10">
    <property type="entry name" value="Luciferase, Domain 3"/>
    <property type="match status" value="1"/>
</dbReference>
<name>A0A9X1VUE8_9BURK</name>
<reference evidence="5" key="1">
    <citation type="submission" date="2022-03" db="EMBL/GenBank/DDBJ databases">
        <authorList>
            <person name="Woo C.Y."/>
        </authorList>
    </citation>
    <scope>NUCLEOTIDE SEQUENCE</scope>
    <source>
        <strain evidence="5">CYS-02</strain>
    </source>
</reference>
<dbReference type="PANTHER" id="PTHR43352">
    <property type="entry name" value="ACETYL-COA SYNTHETASE"/>
    <property type="match status" value="1"/>
</dbReference>
<sequence>MNLSRADHSAHPPRVEIPRDYNAAHDLLARNAQRAGKTAFIDATSGARLSYGELAEQAHRFANALRARGFAPESRVMLAMLDTPEWPVVFLGCILAGVVPIAANTLLTAKDFEFMLRDSRAQGLLVSQPLLAGFEPWLGQVGTLRTVIVAGADDAGPHPTVAAMLREAPATPLVADTCSDDACFWLYSSGSTGTPKGTVHLHSHLVQTAELYGRAVLGIRESDVVFSAAKLFFAYGLGNALTFPMSVGATTVLLPARPTPADVFGILRQYQPTIFYGVPTLYAGLLADAARPKRSELALRVCTSAGEALPAEIGRKWTAEYGCEILDGIGSTEMLHIFLSNRPGQVRYGTTGQAVPGYELRIVADDGRECGAGEIGELQIKGPSSALMYWNNRAKTKATFAGEWTKSGDKYTRDADGYYTYGGRSDDMLKVGGIYVSPFEVEASLMTHPAVLEAAIIGVADTDGLIKPKAYVVLKSGQAATLDELKAHVKAQLAPYKYPRWIEFVPELPKTATGKIQRFRLRASQ</sequence>
<dbReference type="CDD" id="cd05959">
    <property type="entry name" value="BCL_4HBCL"/>
    <property type="match status" value="1"/>
</dbReference>
<dbReference type="AlphaFoldDB" id="A0A9X1VUE8"/>
<evidence type="ECO:0000259" key="4">
    <source>
        <dbReference type="Pfam" id="PF13193"/>
    </source>
</evidence>
<feature type="domain" description="AMP-binding enzyme C-terminal" evidence="4">
    <location>
        <begin position="440"/>
        <end position="515"/>
    </location>
</feature>
<dbReference type="Pfam" id="PF13193">
    <property type="entry name" value="AMP-binding_C"/>
    <property type="match status" value="1"/>
</dbReference>
<dbReference type="PANTHER" id="PTHR43352:SF1">
    <property type="entry name" value="ANTHRANILATE--COA LIGASE"/>
    <property type="match status" value="1"/>
</dbReference>
<dbReference type="Gene3D" id="3.40.50.12820">
    <property type="match status" value="1"/>
</dbReference>
<evidence type="ECO:0000313" key="5">
    <source>
        <dbReference type="EMBL" id="MCJ0763435.1"/>
    </source>
</evidence>
<organism evidence="5 6">
    <name type="scientific">Variovorax terrae</name>
    <dbReference type="NCBI Taxonomy" id="2923278"/>
    <lineage>
        <taxon>Bacteria</taxon>
        <taxon>Pseudomonadati</taxon>
        <taxon>Pseudomonadota</taxon>
        <taxon>Betaproteobacteria</taxon>
        <taxon>Burkholderiales</taxon>
        <taxon>Comamonadaceae</taxon>
        <taxon>Variovorax</taxon>
    </lineage>
</organism>
<dbReference type="GO" id="GO:0016405">
    <property type="term" value="F:CoA-ligase activity"/>
    <property type="evidence" value="ECO:0007669"/>
    <property type="project" value="InterPro"/>
</dbReference>
<dbReference type="GO" id="GO:0044550">
    <property type="term" value="P:secondary metabolite biosynthetic process"/>
    <property type="evidence" value="ECO:0007669"/>
    <property type="project" value="TreeGrafter"/>
</dbReference>
<feature type="transmembrane region" description="Helical" evidence="2">
    <location>
        <begin position="86"/>
        <end position="107"/>
    </location>
</feature>
<keyword evidence="2" id="KW-0472">Membrane</keyword>
<accession>A0A9X1VUE8</accession>
<keyword evidence="6" id="KW-1185">Reference proteome</keyword>
<dbReference type="InterPro" id="IPR011957">
    <property type="entry name" value="Benz_CoA_lig"/>
</dbReference>
<keyword evidence="2" id="KW-1133">Transmembrane helix</keyword>
<dbReference type="NCBIfam" id="TIGR02262">
    <property type="entry name" value="benz_CoA_lig"/>
    <property type="match status" value="1"/>
</dbReference>
<comment type="caution">
    <text evidence="5">The sequence shown here is derived from an EMBL/GenBank/DDBJ whole genome shotgun (WGS) entry which is preliminary data.</text>
</comment>
<dbReference type="InterPro" id="IPR025110">
    <property type="entry name" value="AMP-bd_C"/>
</dbReference>
<dbReference type="Gene3D" id="3.30.300.30">
    <property type="match status" value="1"/>
</dbReference>
<protein>
    <submittedName>
        <fullName evidence="5">Benzoate-CoA ligase family protein</fullName>
    </submittedName>
</protein>
<dbReference type="Pfam" id="PF00501">
    <property type="entry name" value="AMP-binding"/>
    <property type="match status" value="1"/>
</dbReference>
<dbReference type="GO" id="GO:0016878">
    <property type="term" value="F:acid-thiol ligase activity"/>
    <property type="evidence" value="ECO:0007669"/>
    <property type="project" value="TreeGrafter"/>
</dbReference>
<dbReference type="SUPFAM" id="SSF56801">
    <property type="entry name" value="Acetyl-CoA synthetase-like"/>
    <property type="match status" value="1"/>
</dbReference>
<evidence type="ECO:0000313" key="6">
    <source>
        <dbReference type="Proteomes" id="UP001139447"/>
    </source>
</evidence>
<gene>
    <name evidence="5" type="ORF">MMF98_09460</name>
</gene>
<dbReference type="EMBL" id="JALGBI010000001">
    <property type="protein sequence ID" value="MCJ0763435.1"/>
    <property type="molecule type" value="Genomic_DNA"/>
</dbReference>
<dbReference type="Proteomes" id="UP001139447">
    <property type="component" value="Unassembled WGS sequence"/>
</dbReference>
<dbReference type="RefSeq" id="WP_243306026.1">
    <property type="nucleotide sequence ID" value="NZ_JALGBI010000001.1"/>
</dbReference>
<keyword evidence="2" id="KW-0812">Transmembrane</keyword>
<dbReference type="InterPro" id="IPR045851">
    <property type="entry name" value="AMP-bd_C_sf"/>
</dbReference>
<evidence type="ECO:0000259" key="3">
    <source>
        <dbReference type="Pfam" id="PF00501"/>
    </source>
</evidence>